<dbReference type="AlphaFoldDB" id="A0A166N749"/>
<name>A0A166N749_9AGAM</name>
<evidence type="ECO:0000256" key="1">
    <source>
        <dbReference type="ARBA" id="ARBA00010515"/>
    </source>
</evidence>
<protein>
    <submittedName>
        <fullName evidence="6">Alpha/beta-hydrolase</fullName>
    </submittedName>
</protein>
<gene>
    <name evidence="6" type="ORF">FIBSPDRAFT_856930</name>
</gene>
<dbReference type="PROSITE" id="PS01174">
    <property type="entry name" value="LIPASE_GDXG_SER"/>
    <property type="match status" value="1"/>
</dbReference>
<dbReference type="InterPro" id="IPR050300">
    <property type="entry name" value="GDXG_lipolytic_enzyme"/>
</dbReference>
<feature type="region of interest" description="Disordered" evidence="4">
    <location>
        <begin position="604"/>
        <end position="638"/>
    </location>
</feature>
<dbReference type="PROSITE" id="PS01173">
    <property type="entry name" value="LIPASE_GDXG_HIS"/>
    <property type="match status" value="1"/>
</dbReference>
<sequence length="898" mass="100175">MPVNTLTAAAHITPVVIRTFLSHSKRKGKKLHNHDQKELSTDDILFDEAFHIVRAFIALGTNNTVESLQAFTNTHVPAPYWCAVSPVRIPLFSANRAADDLIKWFGPEELRTVVGGERWWQVRGLDGIDAEWITEREYLSPPIKGKEKMSEADKDILRMEHLDSVMLYIHGGGYFWGSINTHRYQIIRYARKIKGRCFAVNYRKAPQYPWPCPLQDVLAAYFYLTRPPPEAHHAPILPSQIVFAGDSAGGGLALAVLTILRDLHRPQPAGAVLISPWVDLTHSFPSVMGNTESDIVPPHGFLAKPSVLWPVELVAEKGRVVRAEKGVPPVPGHADTLKPGNVRKRREGGMDQEKMAEEAEREGLVDDNGKADEYADGAGQADDAAVGIPDKEDIDFWQPKPPKVLMDNPRAVPLEMRSQIQMYAATEQLSHPLVSPVLQGSLGGLCPLYIMAGDGEVLRDEIVYIAHRAAHPADYPARAGVMRDGRRQRENAERWTEPTRVHLQVFDGMCHVLTVFTFTPAASYAYRSIAEFVRHVTQNDAEHLAVNPFPELHRPPLDVGLSADVEPDHDGRHEAAENAAAMDRRQRSDVDIYKLNERELSAAVGRDDEQVDMMPENGNGDAEHVAGTQEAGSGSQVGDIPDVLMLRERVDVHGIVRPMEAPEDCPVLKIRPEEVGLLKEGPLNKWWSGQKEWDRKFKRSAERAQKQRLKHEAVGKRIMENAREQGLLLVHEAPPERLQPPRLTSNMSSMSSFSRPGRIDNERRWGPLDLEGENVPLSAIANRRDTPEALALLKKSIYRTAPVTHQNVPKMKMSDIIRAAFDPNDDPNGDPKQSVSEQQVRSYFFPNMHGLRMWDSVISIFMRSSSKSAKKAREAVKAQARVASGALSTVTSPDASSR</sequence>
<feature type="region of interest" description="Disordered" evidence="4">
    <location>
        <begin position="325"/>
        <end position="352"/>
    </location>
</feature>
<dbReference type="InterPro" id="IPR002168">
    <property type="entry name" value="Lipase_GDXG_HIS_AS"/>
</dbReference>
<feature type="domain" description="Alpha/beta hydrolase fold-3" evidence="5">
    <location>
        <begin position="166"/>
        <end position="288"/>
    </location>
</feature>
<feature type="active site" evidence="3">
    <location>
        <position position="247"/>
    </location>
</feature>
<keyword evidence="7" id="KW-1185">Reference proteome</keyword>
<dbReference type="GO" id="GO:0016787">
    <property type="term" value="F:hydrolase activity"/>
    <property type="evidence" value="ECO:0007669"/>
    <property type="project" value="UniProtKB-KW"/>
</dbReference>
<dbReference type="PANTHER" id="PTHR48081:SF5">
    <property type="entry name" value="ALPHA_BETA HYDROLASE FOLD-3 DOMAIN-CONTAINING PROTEIN"/>
    <property type="match status" value="1"/>
</dbReference>
<feature type="region of interest" description="Disordered" evidence="4">
    <location>
        <begin position="737"/>
        <end position="759"/>
    </location>
</feature>
<dbReference type="EMBL" id="KV417525">
    <property type="protein sequence ID" value="KZP24716.1"/>
    <property type="molecule type" value="Genomic_DNA"/>
</dbReference>
<dbReference type="STRING" id="436010.A0A166N749"/>
<evidence type="ECO:0000256" key="3">
    <source>
        <dbReference type="PROSITE-ProRule" id="PRU10038"/>
    </source>
</evidence>
<dbReference type="InterPro" id="IPR029058">
    <property type="entry name" value="AB_hydrolase_fold"/>
</dbReference>
<evidence type="ECO:0000313" key="7">
    <source>
        <dbReference type="Proteomes" id="UP000076532"/>
    </source>
</evidence>
<proteinExistence type="inferred from homology"/>
<dbReference type="OrthoDB" id="1662883at2759"/>
<dbReference type="SUPFAM" id="SSF53474">
    <property type="entry name" value="alpha/beta-Hydrolases"/>
    <property type="match status" value="1"/>
</dbReference>
<dbReference type="PANTHER" id="PTHR48081">
    <property type="entry name" value="AB HYDROLASE SUPERFAMILY PROTEIN C4A8.06C"/>
    <property type="match status" value="1"/>
</dbReference>
<dbReference type="Proteomes" id="UP000076532">
    <property type="component" value="Unassembled WGS sequence"/>
</dbReference>
<evidence type="ECO:0000256" key="2">
    <source>
        <dbReference type="ARBA" id="ARBA00022801"/>
    </source>
</evidence>
<dbReference type="Gene3D" id="3.40.50.1820">
    <property type="entry name" value="alpha/beta hydrolase"/>
    <property type="match status" value="2"/>
</dbReference>
<dbReference type="Pfam" id="PF07859">
    <property type="entry name" value="Abhydrolase_3"/>
    <property type="match status" value="1"/>
</dbReference>
<reference evidence="6 7" key="1">
    <citation type="journal article" date="2016" name="Mol. Biol. Evol.">
        <title>Comparative Genomics of Early-Diverging Mushroom-Forming Fungi Provides Insights into the Origins of Lignocellulose Decay Capabilities.</title>
        <authorList>
            <person name="Nagy L.G."/>
            <person name="Riley R."/>
            <person name="Tritt A."/>
            <person name="Adam C."/>
            <person name="Daum C."/>
            <person name="Floudas D."/>
            <person name="Sun H."/>
            <person name="Yadav J.S."/>
            <person name="Pangilinan J."/>
            <person name="Larsson K.H."/>
            <person name="Matsuura K."/>
            <person name="Barry K."/>
            <person name="Labutti K."/>
            <person name="Kuo R."/>
            <person name="Ohm R.A."/>
            <person name="Bhattacharya S.S."/>
            <person name="Shirouzu T."/>
            <person name="Yoshinaga Y."/>
            <person name="Martin F.M."/>
            <person name="Grigoriev I.V."/>
            <person name="Hibbett D.S."/>
        </authorList>
    </citation>
    <scope>NUCLEOTIDE SEQUENCE [LARGE SCALE GENOMIC DNA]</scope>
    <source>
        <strain evidence="6 7">CBS 109695</strain>
    </source>
</reference>
<dbReference type="InterPro" id="IPR013094">
    <property type="entry name" value="AB_hydrolase_3"/>
</dbReference>
<comment type="similarity">
    <text evidence="1">Belongs to the 'GDXG' lipolytic enzyme family.</text>
</comment>
<evidence type="ECO:0000256" key="4">
    <source>
        <dbReference type="SAM" id="MobiDB-lite"/>
    </source>
</evidence>
<keyword evidence="2" id="KW-0378">Hydrolase</keyword>
<dbReference type="InterPro" id="IPR033140">
    <property type="entry name" value="Lipase_GDXG_put_SER_AS"/>
</dbReference>
<feature type="compositionally biased region" description="Low complexity" evidence="4">
    <location>
        <begin position="745"/>
        <end position="754"/>
    </location>
</feature>
<organism evidence="6 7">
    <name type="scientific">Athelia psychrophila</name>
    <dbReference type="NCBI Taxonomy" id="1759441"/>
    <lineage>
        <taxon>Eukaryota</taxon>
        <taxon>Fungi</taxon>
        <taxon>Dikarya</taxon>
        <taxon>Basidiomycota</taxon>
        <taxon>Agaricomycotina</taxon>
        <taxon>Agaricomycetes</taxon>
        <taxon>Agaricomycetidae</taxon>
        <taxon>Atheliales</taxon>
        <taxon>Atheliaceae</taxon>
        <taxon>Athelia</taxon>
    </lineage>
</organism>
<evidence type="ECO:0000259" key="5">
    <source>
        <dbReference type="Pfam" id="PF07859"/>
    </source>
</evidence>
<accession>A0A166N749</accession>
<evidence type="ECO:0000313" key="6">
    <source>
        <dbReference type="EMBL" id="KZP24716.1"/>
    </source>
</evidence>